<name>A0A813IMK2_POLGL</name>
<reference evidence="1" key="1">
    <citation type="submission" date="2021-02" db="EMBL/GenBank/DDBJ databases">
        <authorList>
            <person name="Dougan E. K."/>
            <person name="Rhodes N."/>
            <person name="Thang M."/>
            <person name="Chan C."/>
        </authorList>
    </citation>
    <scope>NUCLEOTIDE SEQUENCE</scope>
</reference>
<protein>
    <submittedName>
        <fullName evidence="1">Uncharacterized protein</fullName>
    </submittedName>
</protein>
<evidence type="ECO:0000313" key="2">
    <source>
        <dbReference type="Proteomes" id="UP000626109"/>
    </source>
</evidence>
<dbReference type="AlphaFoldDB" id="A0A813IMK2"/>
<gene>
    <name evidence="1" type="ORF">PGLA2088_LOCUS10081</name>
</gene>
<dbReference type="Proteomes" id="UP000626109">
    <property type="component" value="Unassembled WGS sequence"/>
</dbReference>
<accession>A0A813IMK2</accession>
<feature type="non-terminal residue" evidence="1">
    <location>
        <position position="1"/>
    </location>
</feature>
<evidence type="ECO:0000313" key="1">
    <source>
        <dbReference type="EMBL" id="CAE8652964.1"/>
    </source>
</evidence>
<dbReference type="EMBL" id="CAJNNW010011289">
    <property type="protein sequence ID" value="CAE8652964.1"/>
    <property type="molecule type" value="Genomic_DNA"/>
</dbReference>
<proteinExistence type="predicted"/>
<sequence length="188" mass="20047">MCLQAVEPQRALRALRDLERKVRLATAAGSALPDVWGELCSDVDALLDTSAPAPKSTPLDVAKALAELRVASGQQAADQSASYVSAAELRALGHLPCAEALRLLDSLYRHKAPPPRPESSQDGGLLACEAAFWAARLEGGTQPELGLRRAVKASLPVRPSLEQLKLLQGRVMRPRQGMVRRTGQISGG</sequence>
<comment type="caution">
    <text evidence="1">The sequence shown here is derived from an EMBL/GenBank/DDBJ whole genome shotgun (WGS) entry which is preliminary data.</text>
</comment>
<organism evidence="1 2">
    <name type="scientific">Polarella glacialis</name>
    <name type="common">Dinoflagellate</name>
    <dbReference type="NCBI Taxonomy" id="89957"/>
    <lineage>
        <taxon>Eukaryota</taxon>
        <taxon>Sar</taxon>
        <taxon>Alveolata</taxon>
        <taxon>Dinophyceae</taxon>
        <taxon>Suessiales</taxon>
        <taxon>Suessiaceae</taxon>
        <taxon>Polarella</taxon>
    </lineage>
</organism>